<evidence type="ECO:0000313" key="5">
    <source>
        <dbReference type="Proteomes" id="UP001595615"/>
    </source>
</evidence>
<sequence length="285" mass="30413">MQDLKGRVAVVTGGASGVGRALGVRLVAEGAKVVLADINQDRLDEAAADLGGGTIGLKVDVTKEESVQALADQVFDRYGAVHLLWNNAGVGLGEAQRKIWTLPANDWKWGIDVMVLGVVYGIKAFVPRMLEGGDEGVVINTSSTNGGLRSLPNTPIYAATKAAVTSISEVLHQQFLREGGKLSAAVLFPGPHTVNTSIMASRRVRPTEYAGTEPEAPVAYETMQDLVRVTGLKLQLTEPEEVADFAVEGVKAGRFWLLPESEDGDTMIRKRIDGLLARANPPSAW</sequence>
<organism evidence="4 5">
    <name type="scientific">Sphingoaurantiacus capsulatus</name>
    <dbReference type="NCBI Taxonomy" id="1771310"/>
    <lineage>
        <taxon>Bacteria</taxon>
        <taxon>Pseudomonadati</taxon>
        <taxon>Pseudomonadota</taxon>
        <taxon>Alphaproteobacteria</taxon>
        <taxon>Sphingomonadales</taxon>
        <taxon>Sphingosinicellaceae</taxon>
        <taxon>Sphingoaurantiacus</taxon>
    </lineage>
</organism>
<name>A0ABV7X612_9SPHN</name>
<dbReference type="PRINTS" id="PR00081">
    <property type="entry name" value="GDHRDH"/>
</dbReference>
<dbReference type="InterPro" id="IPR036291">
    <property type="entry name" value="NAD(P)-bd_dom_sf"/>
</dbReference>
<evidence type="ECO:0000256" key="3">
    <source>
        <dbReference type="RuleBase" id="RU000363"/>
    </source>
</evidence>
<dbReference type="Pfam" id="PF00106">
    <property type="entry name" value="adh_short"/>
    <property type="match status" value="1"/>
</dbReference>
<comment type="similarity">
    <text evidence="1 3">Belongs to the short-chain dehydrogenases/reductases (SDR) family.</text>
</comment>
<evidence type="ECO:0000256" key="1">
    <source>
        <dbReference type="ARBA" id="ARBA00006484"/>
    </source>
</evidence>
<accession>A0ABV7X612</accession>
<dbReference type="PANTHER" id="PTHR43669">
    <property type="entry name" value="5-KETO-D-GLUCONATE 5-REDUCTASE"/>
    <property type="match status" value="1"/>
</dbReference>
<gene>
    <name evidence="4" type="ORF">ACFOMD_03245</name>
</gene>
<comment type="caution">
    <text evidence="4">The sequence shown here is derived from an EMBL/GenBank/DDBJ whole genome shotgun (WGS) entry which is preliminary data.</text>
</comment>
<dbReference type="CDD" id="cd05233">
    <property type="entry name" value="SDR_c"/>
    <property type="match status" value="1"/>
</dbReference>
<dbReference type="PRINTS" id="PR00080">
    <property type="entry name" value="SDRFAMILY"/>
</dbReference>
<dbReference type="Gene3D" id="3.40.50.720">
    <property type="entry name" value="NAD(P)-binding Rossmann-like Domain"/>
    <property type="match status" value="1"/>
</dbReference>
<protein>
    <submittedName>
        <fullName evidence="4">SDR family NAD(P)-dependent oxidoreductase</fullName>
    </submittedName>
</protein>
<proteinExistence type="inferred from homology"/>
<reference evidence="5" key="1">
    <citation type="journal article" date="2019" name="Int. J. Syst. Evol. Microbiol.">
        <title>The Global Catalogue of Microorganisms (GCM) 10K type strain sequencing project: providing services to taxonomists for standard genome sequencing and annotation.</title>
        <authorList>
            <consortium name="The Broad Institute Genomics Platform"/>
            <consortium name="The Broad Institute Genome Sequencing Center for Infectious Disease"/>
            <person name="Wu L."/>
            <person name="Ma J."/>
        </authorList>
    </citation>
    <scope>NUCLEOTIDE SEQUENCE [LARGE SCALE GENOMIC DNA]</scope>
    <source>
        <strain evidence="5">KCTC 42644</strain>
    </source>
</reference>
<dbReference type="SUPFAM" id="SSF51735">
    <property type="entry name" value="NAD(P)-binding Rossmann-fold domains"/>
    <property type="match status" value="1"/>
</dbReference>
<keyword evidence="5" id="KW-1185">Reference proteome</keyword>
<dbReference type="Proteomes" id="UP001595615">
    <property type="component" value="Unassembled WGS sequence"/>
</dbReference>
<dbReference type="EMBL" id="JBHRXV010000002">
    <property type="protein sequence ID" value="MFC3711570.1"/>
    <property type="molecule type" value="Genomic_DNA"/>
</dbReference>
<evidence type="ECO:0000313" key="4">
    <source>
        <dbReference type="EMBL" id="MFC3711570.1"/>
    </source>
</evidence>
<evidence type="ECO:0000256" key="2">
    <source>
        <dbReference type="ARBA" id="ARBA00023002"/>
    </source>
</evidence>
<dbReference type="PANTHER" id="PTHR43669:SF3">
    <property type="entry name" value="ALCOHOL DEHYDROGENASE, PUTATIVE (AFU_ORTHOLOGUE AFUA_3G03445)-RELATED"/>
    <property type="match status" value="1"/>
</dbReference>
<dbReference type="RefSeq" id="WP_380856777.1">
    <property type="nucleotide sequence ID" value="NZ_JBHRXV010000002.1"/>
</dbReference>
<dbReference type="InterPro" id="IPR002347">
    <property type="entry name" value="SDR_fam"/>
</dbReference>
<keyword evidence="2" id="KW-0560">Oxidoreductase</keyword>